<evidence type="ECO:0000313" key="3">
    <source>
        <dbReference type="Proteomes" id="UP000736164"/>
    </source>
</evidence>
<dbReference type="Proteomes" id="UP000736164">
    <property type="component" value="Unassembled WGS sequence"/>
</dbReference>
<gene>
    <name evidence="2" type="primary">Nrg2_0</name>
    <name evidence="2" type="ORF">GTO95_0013843</name>
</gene>
<accession>A0A8J7T7C6</accession>
<dbReference type="InterPro" id="IPR057909">
    <property type="entry name" value="NRG2_N"/>
</dbReference>
<reference evidence="2" key="1">
    <citation type="journal article" date="2021" name="Cell">
        <title>Tracing the genetic footprints of vertebrate landing in non-teleost ray-finned fishes.</title>
        <authorList>
            <person name="Bi X."/>
            <person name="Wang K."/>
            <person name="Yang L."/>
            <person name="Pan H."/>
            <person name="Jiang H."/>
            <person name="Wei Q."/>
            <person name="Fang M."/>
            <person name="Yu H."/>
            <person name="Zhu C."/>
            <person name="Cai Y."/>
            <person name="He Y."/>
            <person name="Gan X."/>
            <person name="Zeng H."/>
            <person name="Yu D."/>
            <person name="Zhu Y."/>
            <person name="Jiang H."/>
            <person name="Qiu Q."/>
            <person name="Yang H."/>
            <person name="Zhang Y.E."/>
            <person name="Wang W."/>
            <person name="Zhu M."/>
            <person name="He S."/>
            <person name="Zhang G."/>
        </authorList>
    </citation>
    <scope>NUCLEOTIDE SEQUENCE</scope>
    <source>
        <strain evidence="2">Allg_001</strain>
    </source>
</reference>
<dbReference type="AlphaFoldDB" id="A0A8J7T7C6"/>
<feature type="domain" description="Neuregulin 2 N-terminal" evidence="1">
    <location>
        <begin position="13"/>
        <end position="86"/>
    </location>
</feature>
<feature type="non-terminal residue" evidence="2">
    <location>
        <position position="105"/>
    </location>
</feature>
<evidence type="ECO:0000313" key="2">
    <source>
        <dbReference type="EMBL" id="MBN3312491.1"/>
    </source>
</evidence>
<keyword evidence="3" id="KW-1185">Reference proteome</keyword>
<sequence>MEENGDATEELLSNRTSGLEPYLLKVRVHQVWAVKAGGLDKDSIISVIWNVGEYCLTLKKDTRYIFFMEPTNDTSVFKAAFPPVETGRNVKKDINKVLCGGWGKC</sequence>
<protein>
    <submittedName>
        <fullName evidence="2">NRG2 protein</fullName>
    </submittedName>
</protein>
<proteinExistence type="predicted"/>
<organism evidence="2 3">
    <name type="scientific">Atractosteus spatula</name>
    <name type="common">Alligator gar</name>
    <name type="synonym">Lepisosteus spatula</name>
    <dbReference type="NCBI Taxonomy" id="7917"/>
    <lineage>
        <taxon>Eukaryota</taxon>
        <taxon>Metazoa</taxon>
        <taxon>Chordata</taxon>
        <taxon>Craniata</taxon>
        <taxon>Vertebrata</taxon>
        <taxon>Euteleostomi</taxon>
        <taxon>Actinopterygii</taxon>
        <taxon>Neopterygii</taxon>
        <taxon>Holostei</taxon>
        <taxon>Semionotiformes</taxon>
        <taxon>Lepisosteidae</taxon>
        <taxon>Atractosteus</taxon>
    </lineage>
</organism>
<name>A0A8J7T7C6_ATRSP</name>
<feature type="non-terminal residue" evidence="2">
    <location>
        <position position="1"/>
    </location>
</feature>
<dbReference type="Pfam" id="PF25518">
    <property type="entry name" value="NRG2_N"/>
    <property type="match status" value="1"/>
</dbReference>
<dbReference type="EMBL" id="JAAWVO010005701">
    <property type="protein sequence ID" value="MBN3312491.1"/>
    <property type="molecule type" value="Genomic_DNA"/>
</dbReference>
<comment type="caution">
    <text evidence="2">The sequence shown here is derived from an EMBL/GenBank/DDBJ whole genome shotgun (WGS) entry which is preliminary data.</text>
</comment>
<evidence type="ECO:0000259" key="1">
    <source>
        <dbReference type="Pfam" id="PF25518"/>
    </source>
</evidence>